<dbReference type="Pfam" id="PF01799">
    <property type="entry name" value="Fer2_2"/>
    <property type="match status" value="1"/>
</dbReference>
<dbReference type="FunFam" id="3.10.20.30:FF:000020">
    <property type="entry name" value="Xanthine dehydrogenase iron-sulfur subunit"/>
    <property type="match status" value="1"/>
</dbReference>
<dbReference type="Proteomes" id="UP000013201">
    <property type="component" value="Unassembled WGS sequence"/>
</dbReference>
<dbReference type="Pfam" id="PF00111">
    <property type="entry name" value="Fer2"/>
    <property type="match status" value="1"/>
</dbReference>
<gene>
    <name evidence="7" type="ORF">EBBID32_27820</name>
</gene>
<dbReference type="PANTHER" id="PTHR44379:SF5">
    <property type="entry name" value="OXIDOREDUCTASE WITH IRON-SULFUR SUBUNIT"/>
    <property type="match status" value="1"/>
</dbReference>
<evidence type="ECO:0000256" key="2">
    <source>
        <dbReference type="ARBA" id="ARBA00022723"/>
    </source>
</evidence>
<dbReference type="Gene3D" id="3.10.20.30">
    <property type="match status" value="1"/>
</dbReference>
<keyword evidence="5" id="KW-0411">Iron-sulfur</keyword>
<evidence type="ECO:0000313" key="8">
    <source>
        <dbReference type="Proteomes" id="UP000013201"/>
    </source>
</evidence>
<dbReference type="RefSeq" id="WP_006958895.1">
    <property type="nucleotide sequence ID" value="NZ_CAVK010000139.1"/>
</dbReference>
<keyword evidence="3" id="KW-0560">Oxidoreductase</keyword>
<feature type="domain" description="2Fe-2S ferredoxin-type" evidence="6">
    <location>
        <begin position="3"/>
        <end position="80"/>
    </location>
</feature>
<dbReference type="PROSITE" id="PS51085">
    <property type="entry name" value="2FE2S_FER_2"/>
    <property type="match status" value="1"/>
</dbReference>
<name>N1MNW7_9SPHN</name>
<dbReference type="InterPro" id="IPR002888">
    <property type="entry name" value="2Fe-2S-bd"/>
</dbReference>
<protein>
    <submittedName>
        <fullName evidence="7">Probable 2Fe-2S ferredoxin</fullName>
    </submittedName>
</protein>
<dbReference type="InterPro" id="IPR012675">
    <property type="entry name" value="Beta-grasp_dom_sf"/>
</dbReference>
<dbReference type="SUPFAM" id="SSF54292">
    <property type="entry name" value="2Fe-2S ferredoxin-like"/>
    <property type="match status" value="1"/>
</dbReference>
<reference evidence="7 8" key="1">
    <citation type="submission" date="2013-03" db="EMBL/GenBank/DDBJ databases">
        <authorList>
            <person name="Le V."/>
        </authorList>
    </citation>
    <scope>NUCLEOTIDE SEQUENCE [LARGE SCALE GENOMIC DNA]</scope>
    <source>
        <strain evidence="7 8">BiD32</strain>
    </source>
</reference>
<dbReference type="InterPro" id="IPR051452">
    <property type="entry name" value="Diverse_Oxidoreductases"/>
</dbReference>
<dbReference type="InterPro" id="IPR036010">
    <property type="entry name" value="2Fe-2S_ferredoxin-like_sf"/>
</dbReference>
<dbReference type="EMBL" id="CAVK010000139">
    <property type="protein sequence ID" value="CCW18429.1"/>
    <property type="molecule type" value="Genomic_DNA"/>
</dbReference>
<reference evidence="8" key="2">
    <citation type="submission" date="2013-04" db="EMBL/GenBank/DDBJ databases">
        <title>Bisphenol A degrading Sphingobium sp. strain BiD32.</title>
        <authorList>
            <person name="Nielsen J.L."/>
            <person name="Zhou N.A."/>
            <person name="Kjeldal H."/>
        </authorList>
    </citation>
    <scope>NUCLEOTIDE SEQUENCE [LARGE SCALE GENOMIC DNA]</scope>
    <source>
        <strain evidence="8">BiD32</strain>
    </source>
</reference>
<dbReference type="AlphaFoldDB" id="N1MNW7"/>
<evidence type="ECO:0000256" key="1">
    <source>
        <dbReference type="ARBA" id="ARBA00022714"/>
    </source>
</evidence>
<dbReference type="GO" id="GO:0016491">
    <property type="term" value="F:oxidoreductase activity"/>
    <property type="evidence" value="ECO:0007669"/>
    <property type="project" value="UniProtKB-KW"/>
</dbReference>
<dbReference type="InterPro" id="IPR036884">
    <property type="entry name" value="2Fe-2S-bd_dom_sf"/>
</dbReference>
<dbReference type="OrthoDB" id="9792018at2"/>
<evidence type="ECO:0000256" key="5">
    <source>
        <dbReference type="ARBA" id="ARBA00023014"/>
    </source>
</evidence>
<accession>N1MNW7</accession>
<comment type="caution">
    <text evidence="7">The sequence shown here is derived from an EMBL/GenBank/DDBJ whole genome shotgun (WGS) entry which is preliminary data.</text>
</comment>
<evidence type="ECO:0000259" key="6">
    <source>
        <dbReference type="PROSITE" id="PS51085"/>
    </source>
</evidence>
<keyword evidence="4" id="KW-0408">Iron</keyword>
<dbReference type="GO" id="GO:0051537">
    <property type="term" value="F:2 iron, 2 sulfur cluster binding"/>
    <property type="evidence" value="ECO:0007669"/>
    <property type="project" value="UniProtKB-KW"/>
</dbReference>
<proteinExistence type="predicted"/>
<dbReference type="SUPFAM" id="SSF47741">
    <property type="entry name" value="CO dehydrogenase ISP C-domain like"/>
    <property type="match status" value="1"/>
</dbReference>
<evidence type="ECO:0000256" key="3">
    <source>
        <dbReference type="ARBA" id="ARBA00023002"/>
    </source>
</evidence>
<dbReference type="PANTHER" id="PTHR44379">
    <property type="entry name" value="OXIDOREDUCTASE WITH IRON-SULFUR SUBUNIT"/>
    <property type="match status" value="1"/>
</dbReference>
<keyword evidence="2" id="KW-0479">Metal-binding</keyword>
<sequence>MENAVSVTVNGRVHDKTIPIRMLLVDFLRDELGLTGTHVGCTYEGRCGACTVVVDGRATKSCMMLAVQANGCRVVTVEGLENFGGSPGALHPIQQGFWERHGLQCGYCTPGMMMTIFDILATNVREGAPELTAEAIRQSLVGNICRCTGYSHIVEAVQSAAAQLRAMVPEERAAWFDTARLGEVRA</sequence>
<keyword evidence="8" id="KW-1185">Reference proteome</keyword>
<dbReference type="GO" id="GO:0046872">
    <property type="term" value="F:metal ion binding"/>
    <property type="evidence" value="ECO:0007669"/>
    <property type="project" value="UniProtKB-KW"/>
</dbReference>
<keyword evidence="1" id="KW-0001">2Fe-2S</keyword>
<dbReference type="InterPro" id="IPR001041">
    <property type="entry name" value="2Fe-2S_ferredoxin-type"/>
</dbReference>
<evidence type="ECO:0000313" key="7">
    <source>
        <dbReference type="EMBL" id="CCW18429.1"/>
    </source>
</evidence>
<dbReference type="Gene3D" id="1.10.150.120">
    <property type="entry name" value="[2Fe-2S]-binding domain"/>
    <property type="match status" value="1"/>
</dbReference>
<organism evidence="7 8">
    <name type="scientific">Sphingobium indicum BiD32</name>
    <dbReference type="NCBI Taxonomy" id="1301087"/>
    <lineage>
        <taxon>Bacteria</taxon>
        <taxon>Pseudomonadati</taxon>
        <taxon>Pseudomonadota</taxon>
        <taxon>Alphaproteobacteria</taxon>
        <taxon>Sphingomonadales</taxon>
        <taxon>Sphingomonadaceae</taxon>
        <taxon>Sphingobium</taxon>
    </lineage>
</organism>
<evidence type="ECO:0000256" key="4">
    <source>
        <dbReference type="ARBA" id="ARBA00023004"/>
    </source>
</evidence>